<dbReference type="Pfam" id="PF00067">
    <property type="entry name" value="p450"/>
    <property type="match status" value="1"/>
</dbReference>
<dbReference type="GO" id="GO:0004497">
    <property type="term" value="F:monooxygenase activity"/>
    <property type="evidence" value="ECO:0007669"/>
    <property type="project" value="UniProtKB-KW"/>
</dbReference>
<dbReference type="InterPro" id="IPR001128">
    <property type="entry name" value="Cyt_P450"/>
</dbReference>
<dbReference type="OrthoDB" id="1470350at2759"/>
<keyword evidence="5" id="KW-0408">Iron</keyword>
<keyword evidence="6" id="KW-0503">Monooxygenase</keyword>
<keyword evidence="7" id="KW-0732">Signal</keyword>
<protein>
    <submittedName>
        <fullName evidence="8">Cytochrome P450</fullName>
    </submittedName>
</protein>
<evidence type="ECO:0000256" key="5">
    <source>
        <dbReference type="ARBA" id="ARBA00023004"/>
    </source>
</evidence>
<keyword evidence="3" id="KW-0479">Metal-binding</keyword>
<sequence length="374" mass="41850">MLLKAPGLLTILLSTQAVVGFHTETGALGRHACAVLPRVPSEDPLFGIDNIVESLRLVKEHRRMQAIYHQVQSYDQPFESWPFGRRVITTADPRNIQFVPATEHEKFGVAPIREGAQGPMTGRGIIMSDGEIFDVHVERYMKLLPDDGGMVDLQPLLDRSIEQEILDATQKGVGISVLLGKMSFLVLDHELWESSKLIQEYILVHELVNETGDKDVLCSQLLNVFFAGRDSPAVALTNTFFCLARHPRTQDLTFEKLRCLRYVQHVLNEALHLYPPVMKQSRACTASTLLPLAADTISMDFFTVHRNPGIYSPDPETFRPERATMSTVLVAYTLVRIALRYSEAENRDLVVGLVENMKLNMESLNGTKVGLIAA</sequence>
<dbReference type="InterPro" id="IPR047146">
    <property type="entry name" value="Cyt_P450_E_CYP52_fungi"/>
</dbReference>
<dbReference type="GO" id="GO:0020037">
    <property type="term" value="F:heme binding"/>
    <property type="evidence" value="ECO:0007669"/>
    <property type="project" value="InterPro"/>
</dbReference>
<dbReference type="AlphaFoldDB" id="A0A6A6EF54"/>
<dbReference type="GO" id="GO:0016705">
    <property type="term" value="F:oxidoreductase activity, acting on paired donors, with incorporation or reduction of molecular oxygen"/>
    <property type="evidence" value="ECO:0007669"/>
    <property type="project" value="InterPro"/>
</dbReference>
<evidence type="ECO:0000256" key="3">
    <source>
        <dbReference type="ARBA" id="ARBA00022723"/>
    </source>
</evidence>
<feature type="signal peptide" evidence="7">
    <location>
        <begin position="1"/>
        <end position="20"/>
    </location>
</feature>
<keyword evidence="4" id="KW-0560">Oxidoreductase</keyword>
<dbReference type="EMBL" id="ML994621">
    <property type="protein sequence ID" value="KAF2189209.1"/>
    <property type="molecule type" value="Genomic_DNA"/>
</dbReference>
<gene>
    <name evidence="8" type="ORF">K469DRAFT_723960</name>
</gene>
<organism evidence="8 9">
    <name type="scientific">Zopfia rhizophila CBS 207.26</name>
    <dbReference type="NCBI Taxonomy" id="1314779"/>
    <lineage>
        <taxon>Eukaryota</taxon>
        <taxon>Fungi</taxon>
        <taxon>Dikarya</taxon>
        <taxon>Ascomycota</taxon>
        <taxon>Pezizomycotina</taxon>
        <taxon>Dothideomycetes</taxon>
        <taxon>Dothideomycetes incertae sedis</taxon>
        <taxon>Zopfiaceae</taxon>
        <taxon>Zopfia</taxon>
    </lineage>
</organism>
<dbReference type="SUPFAM" id="SSF48264">
    <property type="entry name" value="Cytochrome P450"/>
    <property type="match status" value="1"/>
</dbReference>
<dbReference type="Gene3D" id="1.10.630.10">
    <property type="entry name" value="Cytochrome P450"/>
    <property type="match status" value="1"/>
</dbReference>
<accession>A0A6A6EF54</accession>
<dbReference type="Proteomes" id="UP000800200">
    <property type="component" value="Unassembled WGS sequence"/>
</dbReference>
<dbReference type="PANTHER" id="PTHR24287:SF17">
    <property type="entry name" value="P450, PUTATIVE (EUROFUNG)-RELATED"/>
    <property type="match status" value="1"/>
</dbReference>
<comment type="similarity">
    <text evidence="2">Belongs to the cytochrome P450 family.</text>
</comment>
<evidence type="ECO:0000313" key="8">
    <source>
        <dbReference type="EMBL" id="KAF2189209.1"/>
    </source>
</evidence>
<feature type="chain" id="PRO_5025683808" evidence="7">
    <location>
        <begin position="21"/>
        <end position="374"/>
    </location>
</feature>
<evidence type="ECO:0000256" key="1">
    <source>
        <dbReference type="ARBA" id="ARBA00001971"/>
    </source>
</evidence>
<keyword evidence="9" id="KW-1185">Reference proteome</keyword>
<comment type="cofactor">
    <cofactor evidence="1">
        <name>heme</name>
        <dbReference type="ChEBI" id="CHEBI:30413"/>
    </cofactor>
</comment>
<reference evidence="8" key="1">
    <citation type="journal article" date="2020" name="Stud. Mycol.">
        <title>101 Dothideomycetes genomes: a test case for predicting lifestyles and emergence of pathogens.</title>
        <authorList>
            <person name="Haridas S."/>
            <person name="Albert R."/>
            <person name="Binder M."/>
            <person name="Bloem J."/>
            <person name="Labutti K."/>
            <person name="Salamov A."/>
            <person name="Andreopoulos B."/>
            <person name="Baker S."/>
            <person name="Barry K."/>
            <person name="Bills G."/>
            <person name="Bluhm B."/>
            <person name="Cannon C."/>
            <person name="Castanera R."/>
            <person name="Culley D."/>
            <person name="Daum C."/>
            <person name="Ezra D."/>
            <person name="Gonzalez J."/>
            <person name="Henrissat B."/>
            <person name="Kuo A."/>
            <person name="Liang C."/>
            <person name="Lipzen A."/>
            <person name="Lutzoni F."/>
            <person name="Magnuson J."/>
            <person name="Mondo S."/>
            <person name="Nolan M."/>
            <person name="Ohm R."/>
            <person name="Pangilinan J."/>
            <person name="Park H.-J."/>
            <person name="Ramirez L."/>
            <person name="Alfaro M."/>
            <person name="Sun H."/>
            <person name="Tritt A."/>
            <person name="Yoshinaga Y."/>
            <person name="Zwiers L.-H."/>
            <person name="Turgeon B."/>
            <person name="Goodwin S."/>
            <person name="Spatafora J."/>
            <person name="Crous P."/>
            <person name="Grigoriev I."/>
        </authorList>
    </citation>
    <scope>NUCLEOTIDE SEQUENCE</scope>
    <source>
        <strain evidence="8">CBS 207.26</strain>
    </source>
</reference>
<dbReference type="GO" id="GO:0005506">
    <property type="term" value="F:iron ion binding"/>
    <property type="evidence" value="ECO:0007669"/>
    <property type="project" value="InterPro"/>
</dbReference>
<name>A0A6A6EF54_9PEZI</name>
<evidence type="ECO:0000256" key="2">
    <source>
        <dbReference type="ARBA" id="ARBA00010617"/>
    </source>
</evidence>
<proteinExistence type="inferred from homology"/>
<evidence type="ECO:0000313" key="9">
    <source>
        <dbReference type="Proteomes" id="UP000800200"/>
    </source>
</evidence>
<evidence type="ECO:0000256" key="7">
    <source>
        <dbReference type="SAM" id="SignalP"/>
    </source>
</evidence>
<dbReference type="PANTHER" id="PTHR24287">
    <property type="entry name" value="P450, PUTATIVE (EUROFUNG)-RELATED"/>
    <property type="match status" value="1"/>
</dbReference>
<evidence type="ECO:0000256" key="6">
    <source>
        <dbReference type="ARBA" id="ARBA00023033"/>
    </source>
</evidence>
<dbReference type="InterPro" id="IPR036396">
    <property type="entry name" value="Cyt_P450_sf"/>
</dbReference>
<evidence type="ECO:0000256" key="4">
    <source>
        <dbReference type="ARBA" id="ARBA00023002"/>
    </source>
</evidence>